<keyword evidence="3" id="KW-1185">Reference proteome</keyword>
<evidence type="ECO:0000313" key="3">
    <source>
        <dbReference type="Proteomes" id="UP000076738"/>
    </source>
</evidence>
<feature type="region of interest" description="Disordered" evidence="1">
    <location>
        <begin position="60"/>
        <end position="84"/>
    </location>
</feature>
<accession>A0A167LNL4</accession>
<gene>
    <name evidence="2" type="ORF">CALVIDRAFT_564529</name>
</gene>
<dbReference type="Proteomes" id="UP000076738">
    <property type="component" value="Unassembled WGS sequence"/>
</dbReference>
<proteinExistence type="predicted"/>
<evidence type="ECO:0000313" key="2">
    <source>
        <dbReference type="EMBL" id="KZO95877.1"/>
    </source>
</evidence>
<evidence type="ECO:0000256" key="1">
    <source>
        <dbReference type="SAM" id="MobiDB-lite"/>
    </source>
</evidence>
<organism evidence="2 3">
    <name type="scientific">Calocera viscosa (strain TUFC12733)</name>
    <dbReference type="NCBI Taxonomy" id="1330018"/>
    <lineage>
        <taxon>Eukaryota</taxon>
        <taxon>Fungi</taxon>
        <taxon>Dikarya</taxon>
        <taxon>Basidiomycota</taxon>
        <taxon>Agaricomycotina</taxon>
        <taxon>Dacrymycetes</taxon>
        <taxon>Dacrymycetales</taxon>
        <taxon>Dacrymycetaceae</taxon>
        <taxon>Calocera</taxon>
    </lineage>
</organism>
<dbReference type="AlphaFoldDB" id="A0A167LNL4"/>
<sequence length="552" mass="61936">MHKVLTISELVAHIVQYLPHRSQLHLGLTCRTLWTGLLPELWSDINVRAFAALLVHEPPTPIRTPPHGEKQGDVGSDEDAENEGISGLKDMDLHRTKFRSYSQHIRRLCLHEDQDKSTFLRVVSLICGGGSTPQAMFPRLRRLDLRVSTVNAILSCRPFLELELEYLAFQLDRAPPEETTAHLPWTAFFDALGRRNRASTPIPAIFIMVVDWESGLPADVDVAIERLLENSTECTSFGLFSLSPTVAQFWKVAGLKNATEISCGIPLLQSTLLLDAGHLLPVAYPVLESLSLYNLDTSVLGVFDRHNLYARPAQILPMVSSERLHDLRLLRFTISSVIEVLPLLQSRWSATLRSISIILPPVRDGGQTSPRLYDFRALLDCRGLQAFRFNGKPHTSTWPVGGVPLQFLDEDIAHIVKAWPQLQILSLADLSFYEVSAISFRTLSTFETLAYGPPNLRELDIAISFDFPRTELGRSDEASGRLSNLVSLNVGVSHTRQPELVSSVIRRCFPRLETFEYINIPMQNDDDPEDMVLAASMKEVKRQLGLLNSHND</sequence>
<evidence type="ECO:0008006" key="4">
    <source>
        <dbReference type="Google" id="ProtNLM"/>
    </source>
</evidence>
<name>A0A167LNL4_CALVF</name>
<reference evidence="2 3" key="1">
    <citation type="journal article" date="2016" name="Mol. Biol. Evol.">
        <title>Comparative Genomics of Early-Diverging Mushroom-Forming Fungi Provides Insights into the Origins of Lignocellulose Decay Capabilities.</title>
        <authorList>
            <person name="Nagy L.G."/>
            <person name="Riley R."/>
            <person name="Tritt A."/>
            <person name="Adam C."/>
            <person name="Daum C."/>
            <person name="Floudas D."/>
            <person name="Sun H."/>
            <person name="Yadav J.S."/>
            <person name="Pangilinan J."/>
            <person name="Larsson K.H."/>
            <person name="Matsuura K."/>
            <person name="Barry K."/>
            <person name="Labutti K."/>
            <person name="Kuo R."/>
            <person name="Ohm R.A."/>
            <person name="Bhattacharya S.S."/>
            <person name="Shirouzu T."/>
            <person name="Yoshinaga Y."/>
            <person name="Martin F.M."/>
            <person name="Grigoriev I.V."/>
            <person name="Hibbett D.S."/>
        </authorList>
    </citation>
    <scope>NUCLEOTIDE SEQUENCE [LARGE SCALE GENOMIC DNA]</scope>
    <source>
        <strain evidence="2 3">TUFC12733</strain>
    </source>
</reference>
<protein>
    <recommendedName>
        <fullName evidence="4">F-box domain-containing protein</fullName>
    </recommendedName>
</protein>
<dbReference type="EMBL" id="KV417287">
    <property type="protein sequence ID" value="KZO95877.1"/>
    <property type="molecule type" value="Genomic_DNA"/>
</dbReference>